<comment type="caution">
    <text evidence="2">The sequence shown here is derived from an EMBL/GenBank/DDBJ whole genome shotgun (WGS) entry which is preliminary data.</text>
</comment>
<accession>A0A364K1X3</accession>
<dbReference type="PANTHER" id="PTHR11735:SF11">
    <property type="entry name" value="TRNA THREONYLCARBAMOYLADENOSINE BIOSYNTHESIS PROTEIN TSAB"/>
    <property type="match status" value="1"/>
</dbReference>
<evidence type="ECO:0000259" key="1">
    <source>
        <dbReference type="Pfam" id="PF00814"/>
    </source>
</evidence>
<dbReference type="OrthoDB" id="9784166at2"/>
<reference evidence="2 3" key="1">
    <citation type="submission" date="2018-06" db="EMBL/GenBank/DDBJ databases">
        <title>Thermoflavimicrobium daqus sp. nov., a thermophilic microbe isolated from Moutai-flavour Daqu.</title>
        <authorList>
            <person name="Wang X."/>
            <person name="Zhou H."/>
        </authorList>
    </citation>
    <scope>NUCLEOTIDE SEQUENCE [LARGE SCALE GENOMIC DNA]</scope>
    <source>
        <strain evidence="2 3">FBKL4.011</strain>
    </source>
</reference>
<dbReference type="PANTHER" id="PTHR11735">
    <property type="entry name" value="TRNA N6-ADENOSINE THREONYLCARBAMOYLTRANSFERASE"/>
    <property type="match status" value="1"/>
</dbReference>
<evidence type="ECO:0000313" key="2">
    <source>
        <dbReference type="EMBL" id="RAL22032.1"/>
    </source>
</evidence>
<gene>
    <name evidence="2" type="primary">tsaB</name>
    <name evidence="2" type="ORF">DL897_14570</name>
</gene>
<dbReference type="InterPro" id="IPR022496">
    <property type="entry name" value="T6A_TsaB"/>
</dbReference>
<proteinExistence type="predicted"/>
<dbReference type="AlphaFoldDB" id="A0A364K1X3"/>
<dbReference type="Gene3D" id="3.30.420.40">
    <property type="match status" value="2"/>
</dbReference>
<dbReference type="Proteomes" id="UP000251213">
    <property type="component" value="Unassembled WGS sequence"/>
</dbReference>
<feature type="domain" description="Gcp-like" evidence="1">
    <location>
        <begin position="55"/>
        <end position="252"/>
    </location>
</feature>
<keyword evidence="3" id="KW-1185">Reference proteome</keyword>
<dbReference type="InterPro" id="IPR000905">
    <property type="entry name" value="Gcp-like_dom"/>
</dbReference>
<dbReference type="SUPFAM" id="SSF53067">
    <property type="entry name" value="Actin-like ATPase domain"/>
    <property type="match status" value="2"/>
</dbReference>
<dbReference type="GO" id="GO:0016740">
    <property type="term" value="F:transferase activity"/>
    <property type="evidence" value="ECO:0007669"/>
    <property type="project" value="UniProtKB-KW"/>
</dbReference>
<dbReference type="NCBIfam" id="TIGR03725">
    <property type="entry name" value="T6A_YeaZ"/>
    <property type="match status" value="1"/>
</dbReference>
<dbReference type="InterPro" id="IPR043129">
    <property type="entry name" value="ATPase_NBD"/>
</dbReference>
<dbReference type="GO" id="GO:0005829">
    <property type="term" value="C:cytosol"/>
    <property type="evidence" value="ECO:0007669"/>
    <property type="project" value="TreeGrafter"/>
</dbReference>
<keyword evidence="2" id="KW-0808">Transferase</keyword>
<sequence length="262" mass="29415">MTPVRLKFALHIYERSSYARGGFDMKILAMDTTTLVMGVAVLENEKVLGEVTTNLLKNHSVRLMPTIDRLLQDLDIPLSEIEAIAVTNGPGSYTGIRIGVTTAKTIAWARKIPLYSESSLTVLAMNGYRFEGLIVPLFDAKRQRAYSGVYRRKGEQLIEVIQPQVASLDGWLDQIKALAEPVLFLGDDVARFHEPIILKLSEQAIFGNPAENIPRPSQLGWIAYQKLKRGEQPEGQMFAPDYLQMTEAEAKWLQKQRNGERA</sequence>
<name>A0A364K1X3_9BACL</name>
<dbReference type="CDD" id="cd24032">
    <property type="entry name" value="ASKHA_NBD_TsaB"/>
    <property type="match status" value="1"/>
</dbReference>
<dbReference type="GO" id="GO:0002949">
    <property type="term" value="P:tRNA threonylcarbamoyladenosine modification"/>
    <property type="evidence" value="ECO:0007669"/>
    <property type="project" value="InterPro"/>
</dbReference>
<evidence type="ECO:0000313" key="3">
    <source>
        <dbReference type="Proteomes" id="UP000251213"/>
    </source>
</evidence>
<dbReference type="Pfam" id="PF00814">
    <property type="entry name" value="TsaD"/>
    <property type="match status" value="1"/>
</dbReference>
<dbReference type="EMBL" id="QJKK01000010">
    <property type="protein sequence ID" value="RAL22032.1"/>
    <property type="molecule type" value="Genomic_DNA"/>
</dbReference>
<protein>
    <submittedName>
        <fullName evidence="2">tRNA (Adenosine(37)-N6)-threonylcarbamoyltransferase complex dimerization subunit type 1 TsaB</fullName>
    </submittedName>
</protein>
<organism evidence="2 3">
    <name type="scientific">Thermoflavimicrobium daqui</name>
    <dbReference type="NCBI Taxonomy" id="2137476"/>
    <lineage>
        <taxon>Bacteria</taxon>
        <taxon>Bacillati</taxon>
        <taxon>Bacillota</taxon>
        <taxon>Bacilli</taxon>
        <taxon>Bacillales</taxon>
        <taxon>Thermoactinomycetaceae</taxon>
        <taxon>Thermoflavimicrobium</taxon>
    </lineage>
</organism>
<reference evidence="2 3" key="2">
    <citation type="submission" date="2018-06" db="EMBL/GenBank/DDBJ databases">
        <authorList>
            <person name="Zhirakovskaya E."/>
        </authorList>
    </citation>
    <scope>NUCLEOTIDE SEQUENCE [LARGE SCALE GENOMIC DNA]</scope>
    <source>
        <strain evidence="2 3">FBKL4.011</strain>
    </source>
</reference>